<keyword evidence="1" id="KW-1133">Transmembrane helix</keyword>
<dbReference type="Proteomes" id="UP000001343">
    <property type="component" value="Unassembled WGS sequence"/>
</dbReference>
<dbReference type="EMBL" id="AKWM02000030">
    <property type="protein sequence ID" value="EKS00642.1"/>
    <property type="molecule type" value="Genomic_DNA"/>
</dbReference>
<sequence>MNPSLSHFIIFTLILTTFSFAIHALHIPHLPQVLPPLTIYTQIELWVCFSGLAATVFHNKLPEVFRYAIQPVLVAGAILCVAFVISLVPAMLLGLFGLLLYGPLAGLLVLLIYSPVFALIAFVRSARKIHNSVTEKRISTWLIGGTITIILSYSILYKIQWDRAQEFVYEEDLKIQKLDEQEVSAGRGRLSTDDIRFTQYQRNVETFRWMRNGENQCKRAGISQEVCPFVNSLLSVEECIQDHGCNEGSIF</sequence>
<organism evidence="2 3">
    <name type="scientific">Leptospira mayottensis 200901122</name>
    <dbReference type="NCBI Taxonomy" id="1193010"/>
    <lineage>
        <taxon>Bacteria</taxon>
        <taxon>Pseudomonadati</taxon>
        <taxon>Spirochaetota</taxon>
        <taxon>Spirochaetia</taxon>
        <taxon>Leptospirales</taxon>
        <taxon>Leptospiraceae</taxon>
        <taxon>Leptospira</taxon>
    </lineage>
</organism>
<gene>
    <name evidence="2" type="ORF">LEP1GSC125_1463</name>
</gene>
<comment type="caution">
    <text evidence="2">The sequence shown here is derived from an EMBL/GenBank/DDBJ whole genome shotgun (WGS) entry which is preliminary data.</text>
</comment>
<name>A0AA87MP06_9LEPT</name>
<evidence type="ECO:0000256" key="1">
    <source>
        <dbReference type="SAM" id="Phobius"/>
    </source>
</evidence>
<feature type="transmembrane region" description="Helical" evidence="1">
    <location>
        <begin position="7"/>
        <end position="27"/>
    </location>
</feature>
<evidence type="ECO:0000313" key="3">
    <source>
        <dbReference type="Proteomes" id="UP000001343"/>
    </source>
</evidence>
<feature type="transmembrane region" description="Helical" evidence="1">
    <location>
        <begin position="71"/>
        <end position="98"/>
    </location>
</feature>
<reference evidence="2 3" key="1">
    <citation type="journal article" date="2014" name="Int. J. Syst. Evol. Microbiol.">
        <title>Leptospira mayottensis sp. nov., a pathogenic species of the genus Leptospira isolated from humans.</title>
        <authorList>
            <person name="Bourhy P."/>
            <person name="Collet L."/>
            <person name="Brisse S."/>
            <person name="Picardeau M."/>
        </authorList>
    </citation>
    <scope>NUCLEOTIDE SEQUENCE [LARGE SCALE GENOMIC DNA]</scope>
    <source>
        <strain evidence="2 3">200901122</strain>
    </source>
</reference>
<dbReference type="RefSeq" id="WP_002762298.1">
    <property type="nucleotide sequence ID" value="NZ_AKWM02000030.1"/>
</dbReference>
<dbReference type="AlphaFoldDB" id="A0AA87MP06"/>
<evidence type="ECO:0000313" key="2">
    <source>
        <dbReference type="EMBL" id="EKS00642.1"/>
    </source>
</evidence>
<proteinExistence type="predicted"/>
<protein>
    <submittedName>
        <fullName evidence="2">Uncharacterized protein</fullName>
    </submittedName>
</protein>
<feature type="transmembrane region" description="Helical" evidence="1">
    <location>
        <begin position="39"/>
        <end position="59"/>
    </location>
</feature>
<keyword evidence="1" id="KW-0812">Transmembrane</keyword>
<accession>A0AA87MP06</accession>
<feature type="transmembrane region" description="Helical" evidence="1">
    <location>
        <begin position="104"/>
        <end position="126"/>
    </location>
</feature>
<feature type="transmembrane region" description="Helical" evidence="1">
    <location>
        <begin position="138"/>
        <end position="157"/>
    </location>
</feature>
<keyword evidence="1" id="KW-0472">Membrane</keyword>